<dbReference type="STRING" id="1185876.BN8_00375"/>
<dbReference type="GO" id="GO:0030246">
    <property type="term" value="F:carbohydrate binding"/>
    <property type="evidence" value="ECO:0007669"/>
    <property type="project" value="InterPro"/>
</dbReference>
<evidence type="ECO:0000256" key="1">
    <source>
        <dbReference type="ARBA" id="ARBA00001913"/>
    </source>
</evidence>
<dbReference type="eggNOG" id="COG2017">
    <property type="taxonomic scope" value="Bacteria"/>
</dbReference>
<keyword evidence="5" id="KW-1185">Reference proteome</keyword>
<evidence type="ECO:0008006" key="6">
    <source>
        <dbReference type="Google" id="ProtNLM"/>
    </source>
</evidence>
<dbReference type="CDD" id="cd09023">
    <property type="entry name" value="Aldose_epim_Ec_c4013"/>
    <property type="match status" value="1"/>
</dbReference>
<dbReference type="InterPro" id="IPR027839">
    <property type="entry name" value="DUF4432"/>
</dbReference>
<dbReference type="Pfam" id="PF14486">
    <property type="entry name" value="DUF4432"/>
    <property type="match status" value="1"/>
</dbReference>
<protein>
    <recommendedName>
        <fullName evidence="6">DUF4432 domain-containing protein</fullName>
    </recommendedName>
</protein>
<evidence type="ECO:0000313" key="4">
    <source>
        <dbReference type="EMBL" id="CCH51451.1"/>
    </source>
</evidence>
<dbReference type="RefSeq" id="WP_009280039.1">
    <property type="nucleotide sequence ID" value="NZ_CAIT01000004.1"/>
</dbReference>
<comment type="cofactor">
    <cofactor evidence="1">
        <name>Ca(2+)</name>
        <dbReference type="ChEBI" id="CHEBI:29108"/>
    </cofactor>
</comment>
<dbReference type="AlphaFoldDB" id="I2GC27"/>
<dbReference type="EMBL" id="CAIT01000004">
    <property type="protein sequence ID" value="CCH51451.1"/>
    <property type="molecule type" value="Genomic_DNA"/>
</dbReference>
<name>I2GC27_9BACT</name>
<sequence>MLAQYPWKDKVSNPAQLGGIETAVLDNGAGRGVRIAWINTGTGLRYKVVLDRAMDIAEAFYNQHSLAWLSHSGVTAPQPFTERGINWLRTFGGGLLTTCGLSHVGGPEQDQYGERGLHGYISNIPAEIESIVQPDPASGQLAFSITGRMHETTVFGPSLVLKRTISGTLGQPVIRIHDEVTNRANTPAPHMLLYHVNFGWPLADEGAKLIWQGEWQARPGGINGDMFREGNDFRTCPAPLDAHSGTGEAVAFIDPTPDDSGQCSAGLYNEKLGFAVALRFQKEQLPWLTNWQHWGRGEYVTGVEPGTHPPIGQAKAREEQSLIFLEPGERRSYDLDIDVLQNQAQINQFTKQQSVNL</sequence>
<evidence type="ECO:0000256" key="2">
    <source>
        <dbReference type="ARBA" id="ARBA00011245"/>
    </source>
</evidence>
<organism evidence="4 5">
    <name type="scientific">Fibrisoma limi BUZ 3</name>
    <dbReference type="NCBI Taxonomy" id="1185876"/>
    <lineage>
        <taxon>Bacteria</taxon>
        <taxon>Pseudomonadati</taxon>
        <taxon>Bacteroidota</taxon>
        <taxon>Cytophagia</taxon>
        <taxon>Cytophagales</taxon>
        <taxon>Spirosomataceae</taxon>
        <taxon>Fibrisoma</taxon>
    </lineage>
</organism>
<dbReference type="InterPro" id="IPR014718">
    <property type="entry name" value="GH-type_carb-bd"/>
</dbReference>
<gene>
    <name evidence="4" type="ORF">BN8_00375</name>
</gene>
<comment type="subunit">
    <text evidence="2">Monomer.</text>
</comment>
<dbReference type="Proteomes" id="UP000009309">
    <property type="component" value="Unassembled WGS sequence"/>
</dbReference>
<evidence type="ECO:0000256" key="3">
    <source>
        <dbReference type="ARBA" id="ARBA00022837"/>
    </source>
</evidence>
<comment type="caution">
    <text evidence="4">The sequence shown here is derived from an EMBL/GenBank/DDBJ whole genome shotgun (WGS) entry which is preliminary data.</text>
</comment>
<evidence type="ECO:0000313" key="5">
    <source>
        <dbReference type="Proteomes" id="UP000009309"/>
    </source>
</evidence>
<keyword evidence="3" id="KW-0106">Calcium</keyword>
<dbReference type="Gene3D" id="2.70.98.10">
    <property type="match status" value="1"/>
</dbReference>
<reference evidence="4 5" key="1">
    <citation type="journal article" date="2012" name="J. Bacteriol.">
        <title>Genome Sequence of the Filamentous Bacterium Fibrisoma limi BUZ 3T.</title>
        <authorList>
            <person name="Filippini M."/>
            <person name="Qi W."/>
            <person name="Jaenicke S."/>
            <person name="Goesmann A."/>
            <person name="Smits T.H."/>
            <person name="Bagheri H.C."/>
        </authorList>
    </citation>
    <scope>NUCLEOTIDE SEQUENCE [LARGE SCALE GENOMIC DNA]</scope>
    <source>
        <strain evidence="5">BUZ 3T</strain>
    </source>
</reference>
<proteinExistence type="predicted"/>
<accession>I2GC27</accession>